<dbReference type="Proteomes" id="UP000574390">
    <property type="component" value="Unassembled WGS sequence"/>
</dbReference>
<name>A0A7J6R5G7_PEROL</name>
<proteinExistence type="predicted"/>
<gene>
    <name evidence="2" type="ORF">FOZ62_006052</name>
    <name evidence="1" type="ORF">FOZ63_000629</name>
</gene>
<dbReference type="AlphaFoldDB" id="A0A7J6R5G7"/>
<evidence type="ECO:0000313" key="3">
    <source>
        <dbReference type="Proteomes" id="UP000553632"/>
    </source>
</evidence>
<evidence type="ECO:0000313" key="2">
    <source>
        <dbReference type="EMBL" id="KAF4714930.1"/>
    </source>
</evidence>
<organism evidence="2 4">
    <name type="scientific">Perkinsus olseni</name>
    <name type="common">Perkinsus atlanticus</name>
    <dbReference type="NCBI Taxonomy" id="32597"/>
    <lineage>
        <taxon>Eukaryota</taxon>
        <taxon>Sar</taxon>
        <taxon>Alveolata</taxon>
        <taxon>Perkinsozoa</taxon>
        <taxon>Perkinsea</taxon>
        <taxon>Perkinsida</taxon>
        <taxon>Perkinsidae</taxon>
        <taxon>Perkinsus</taxon>
    </lineage>
</organism>
<dbReference type="EMBL" id="JABANM010025216">
    <property type="protein sequence ID" value="KAF4714930.1"/>
    <property type="molecule type" value="Genomic_DNA"/>
</dbReference>
<sequence length="208" mass="22888">ADSLYEHAVRFVYQTTGPNPMRMIFLATDTGLTMFSVECGTGIPYQTNWIKLPFGFGDHRRWIAGAKAACPQAGIAASDFTGFRVDVQGRMATSFGMYSSEPKSASKMHYNVNIDGTVGVKLGCKDGGDTGFKKYKLVGMGIGKPYKLSAMKDGDTWADLNSRLKVVCPDQWRRLFSGGEDQTVRFATSYEIYIVSANSVDRLRRASS</sequence>
<dbReference type="EMBL" id="JABANO010038137">
    <property type="protein sequence ID" value="KAF4699054.1"/>
    <property type="molecule type" value="Genomic_DNA"/>
</dbReference>
<comment type="caution">
    <text evidence="2">The sequence shown here is derived from an EMBL/GenBank/DDBJ whole genome shotgun (WGS) entry which is preliminary data.</text>
</comment>
<keyword evidence="3" id="KW-1185">Reference proteome</keyword>
<reference evidence="3 4" key="1">
    <citation type="submission" date="2020-04" db="EMBL/GenBank/DDBJ databases">
        <title>Perkinsus olseni comparative genomics.</title>
        <authorList>
            <person name="Bogema D.R."/>
        </authorList>
    </citation>
    <scope>NUCLEOTIDE SEQUENCE [LARGE SCALE GENOMIC DNA]</scope>
    <source>
        <strain evidence="2">ATCC PRA-205</strain>
        <strain evidence="1 3">ATCC PRA-207</strain>
    </source>
</reference>
<feature type="non-terminal residue" evidence="2">
    <location>
        <position position="208"/>
    </location>
</feature>
<evidence type="ECO:0000313" key="1">
    <source>
        <dbReference type="EMBL" id="KAF4699054.1"/>
    </source>
</evidence>
<accession>A0A7J6R5G7</accession>
<evidence type="ECO:0000313" key="4">
    <source>
        <dbReference type="Proteomes" id="UP000574390"/>
    </source>
</evidence>
<protein>
    <submittedName>
        <fullName evidence="2">Uncharacterized protein</fullName>
    </submittedName>
</protein>
<dbReference type="Proteomes" id="UP000553632">
    <property type="component" value="Unassembled WGS sequence"/>
</dbReference>